<accession>A0A1F7SH29</accession>
<gene>
    <name evidence="1" type="ORF">A3G31_08940</name>
</gene>
<evidence type="ECO:0000313" key="2">
    <source>
        <dbReference type="Proteomes" id="UP000178082"/>
    </source>
</evidence>
<dbReference type="EMBL" id="MGDI01000028">
    <property type="protein sequence ID" value="OGL53106.1"/>
    <property type="molecule type" value="Genomic_DNA"/>
</dbReference>
<name>A0A1F7SH29_9BACT</name>
<evidence type="ECO:0008006" key="3">
    <source>
        <dbReference type="Google" id="ProtNLM"/>
    </source>
</evidence>
<evidence type="ECO:0000313" key="1">
    <source>
        <dbReference type="EMBL" id="OGL53106.1"/>
    </source>
</evidence>
<sequence>MKGLKNLSVKELAAYISEYLRKNDIEVVLTGGTCVSIYTKNKYVSLDLDFVVTRYIDMKKIKKLLGKIAFKEKGRHFKHKNIEYFIEFIPPPLSVGEESVKEISEIKVKKYLLKILSPTDCVKDRLAAFYHWNDRQSLYQALMVCKEQDVNLNELKRWSKNEGMINKFLDFKKELLI</sequence>
<dbReference type="Proteomes" id="UP000178082">
    <property type="component" value="Unassembled WGS sequence"/>
</dbReference>
<protein>
    <recommendedName>
        <fullName evidence="3">Nucleotidyl transferase AbiEii/AbiGii toxin family protein</fullName>
    </recommendedName>
</protein>
<proteinExistence type="predicted"/>
<comment type="caution">
    <text evidence="1">The sequence shown here is derived from an EMBL/GenBank/DDBJ whole genome shotgun (WGS) entry which is preliminary data.</text>
</comment>
<organism evidence="1 2">
    <name type="scientific">Candidatus Schekmanbacteria bacterium RIFCSPLOWO2_12_FULL_38_15</name>
    <dbReference type="NCBI Taxonomy" id="1817883"/>
    <lineage>
        <taxon>Bacteria</taxon>
        <taxon>Candidatus Schekmaniibacteriota</taxon>
    </lineage>
</organism>
<dbReference type="STRING" id="1817883.A3G31_08940"/>
<dbReference type="AlphaFoldDB" id="A0A1F7SH29"/>
<dbReference type="Gene3D" id="3.10.450.620">
    <property type="entry name" value="JHP933, nucleotidyltransferase-like core domain"/>
    <property type="match status" value="1"/>
</dbReference>
<reference evidence="1 2" key="1">
    <citation type="journal article" date="2016" name="Nat. Commun.">
        <title>Thousands of microbial genomes shed light on interconnected biogeochemical processes in an aquifer system.</title>
        <authorList>
            <person name="Anantharaman K."/>
            <person name="Brown C.T."/>
            <person name="Hug L.A."/>
            <person name="Sharon I."/>
            <person name="Castelle C.J."/>
            <person name="Probst A.J."/>
            <person name="Thomas B.C."/>
            <person name="Singh A."/>
            <person name="Wilkins M.J."/>
            <person name="Karaoz U."/>
            <person name="Brodie E.L."/>
            <person name="Williams K.H."/>
            <person name="Hubbard S.S."/>
            <person name="Banfield J.F."/>
        </authorList>
    </citation>
    <scope>NUCLEOTIDE SEQUENCE [LARGE SCALE GENOMIC DNA]</scope>
</reference>